<dbReference type="PROSITE" id="PS00678">
    <property type="entry name" value="WD_REPEATS_1"/>
    <property type="match status" value="2"/>
</dbReference>
<protein>
    <recommendedName>
        <fullName evidence="8">WD40 repeat-like protein</fullName>
    </recommendedName>
</protein>
<dbReference type="RefSeq" id="XP_069201940.1">
    <property type="nucleotide sequence ID" value="XM_069347332.1"/>
</dbReference>
<dbReference type="InterPro" id="IPR020472">
    <property type="entry name" value="WD40_PAC1"/>
</dbReference>
<dbReference type="Proteomes" id="UP001562354">
    <property type="component" value="Unassembled WGS sequence"/>
</dbReference>
<feature type="region of interest" description="Disordered" evidence="5">
    <location>
        <begin position="540"/>
        <end position="575"/>
    </location>
</feature>
<evidence type="ECO:0000256" key="4">
    <source>
        <dbReference type="PROSITE-ProRule" id="PRU00221"/>
    </source>
</evidence>
<reference evidence="6 7" key="1">
    <citation type="submission" date="2024-07" db="EMBL/GenBank/DDBJ databases">
        <title>Draft sequence of the Neodothiora populina.</title>
        <authorList>
            <person name="Drown D.D."/>
            <person name="Schuette U.S."/>
            <person name="Buechlein A.B."/>
            <person name="Rusch D.R."/>
            <person name="Winton L.W."/>
            <person name="Adams G.A."/>
        </authorList>
    </citation>
    <scope>NUCLEOTIDE SEQUENCE [LARGE SCALE GENOMIC DNA]</scope>
    <source>
        <strain evidence="6 7">CPC 39397</strain>
    </source>
</reference>
<dbReference type="InterPro" id="IPR001680">
    <property type="entry name" value="WD40_rpt"/>
</dbReference>
<evidence type="ECO:0000256" key="5">
    <source>
        <dbReference type="SAM" id="MobiDB-lite"/>
    </source>
</evidence>
<accession>A0ABR3PHQ0</accession>
<feature type="compositionally biased region" description="Basic and acidic residues" evidence="5">
    <location>
        <begin position="565"/>
        <end position="575"/>
    </location>
</feature>
<dbReference type="InterPro" id="IPR019775">
    <property type="entry name" value="WD40_repeat_CS"/>
</dbReference>
<dbReference type="PANTHER" id="PTHR14091">
    <property type="entry name" value="PERIODIC TRYPTOPHAN PROTEIN 1"/>
    <property type="match status" value="1"/>
</dbReference>
<evidence type="ECO:0000256" key="1">
    <source>
        <dbReference type="ARBA" id="ARBA00022553"/>
    </source>
</evidence>
<dbReference type="PROSITE" id="PS50082">
    <property type="entry name" value="WD_REPEATS_2"/>
    <property type="match status" value="2"/>
</dbReference>
<dbReference type="Pfam" id="PF00400">
    <property type="entry name" value="WD40"/>
    <property type="match status" value="3"/>
</dbReference>
<dbReference type="InterPro" id="IPR015943">
    <property type="entry name" value="WD40/YVTN_repeat-like_dom_sf"/>
</dbReference>
<name>A0ABR3PHQ0_9PEZI</name>
<sequence length="575" mass="62861">MSMITATTWVPRGFAAAFPTKYVFDDDEYERISKLAKLELDDAKEGLAEAQAELNGDGKTGDDNVKKATSAARQAGSSGSGAEKEDEDIDLNDDDLKEYDLEHYDSDDEEAGENPENVESSMSMFGNVRSLAYHQSNAEDPYITLNEGEASDDEDREELQIMPTDNLVLAARIEDEVAHLECYVYDDQDDNLYVHHDIMLPAIPLAVEWLDMPVNKKGTTAESKGNYVAVGTMDPDIEIWDLDTIDSMYPAAILGQGTAESSAAAALSTQKKKKKKAKNAEKINANYHTDAVLSLSANRAHRNLLASASADTTVKLWDLTTCTAAKSYQYHSDKVCSLHFHPNPSHATILLSGSYDRTVCAADLRLSEMDKIPRWGVDSDVENVRWDPFDEHKFYTSTESGILYCFDARNAPSDPAGTKPLWRLQAHESSLSSFSINPSLPGFIATGGTDRTVKLWNVQQDSASGPSMVVSRDLGVGRVFSAQFAPDESVAFRLAVAGSKGNVQVWDTSTNRAVREAFGGRAPGVKPASASDDVVERLVGVAADDEDDSDEEEEEEEEEDAAPGADERGWESMSE</sequence>
<evidence type="ECO:0000256" key="2">
    <source>
        <dbReference type="ARBA" id="ARBA00022574"/>
    </source>
</evidence>
<keyword evidence="1" id="KW-0597">Phosphoprotein</keyword>
<feature type="repeat" description="WD" evidence="4">
    <location>
        <begin position="285"/>
        <end position="327"/>
    </location>
</feature>
<organism evidence="6 7">
    <name type="scientific">Neodothiora populina</name>
    <dbReference type="NCBI Taxonomy" id="2781224"/>
    <lineage>
        <taxon>Eukaryota</taxon>
        <taxon>Fungi</taxon>
        <taxon>Dikarya</taxon>
        <taxon>Ascomycota</taxon>
        <taxon>Pezizomycotina</taxon>
        <taxon>Dothideomycetes</taxon>
        <taxon>Dothideomycetidae</taxon>
        <taxon>Dothideales</taxon>
        <taxon>Dothioraceae</taxon>
        <taxon>Neodothiora</taxon>
    </lineage>
</organism>
<dbReference type="PROSITE" id="PS50294">
    <property type="entry name" value="WD_REPEATS_REGION"/>
    <property type="match status" value="2"/>
</dbReference>
<keyword evidence="2 4" id="KW-0853">WD repeat</keyword>
<dbReference type="PANTHER" id="PTHR14091:SF0">
    <property type="entry name" value="PERIODIC TRYPTOPHAN PROTEIN 1 HOMOLOG"/>
    <property type="match status" value="1"/>
</dbReference>
<feature type="repeat" description="WD" evidence="4">
    <location>
        <begin position="424"/>
        <end position="466"/>
    </location>
</feature>
<evidence type="ECO:0000256" key="3">
    <source>
        <dbReference type="ARBA" id="ARBA00022737"/>
    </source>
</evidence>
<dbReference type="EMBL" id="JBFMKM010000006">
    <property type="protein sequence ID" value="KAL1305667.1"/>
    <property type="molecule type" value="Genomic_DNA"/>
</dbReference>
<dbReference type="Gene3D" id="2.130.10.10">
    <property type="entry name" value="YVTN repeat-like/Quinoprotein amine dehydrogenase"/>
    <property type="match status" value="2"/>
</dbReference>
<dbReference type="InterPro" id="IPR036322">
    <property type="entry name" value="WD40_repeat_dom_sf"/>
</dbReference>
<keyword evidence="7" id="KW-1185">Reference proteome</keyword>
<comment type="caution">
    <text evidence="6">The sequence shown here is derived from an EMBL/GenBank/DDBJ whole genome shotgun (WGS) entry which is preliminary data.</text>
</comment>
<dbReference type="SUPFAM" id="SSF50978">
    <property type="entry name" value="WD40 repeat-like"/>
    <property type="match status" value="1"/>
</dbReference>
<dbReference type="SMART" id="SM00320">
    <property type="entry name" value="WD40"/>
    <property type="match status" value="5"/>
</dbReference>
<gene>
    <name evidence="6" type="ORF">AAFC00_007260</name>
</gene>
<feature type="compositionally biased region" description="Low complexity" evidence="5">
    <location>
        <begin position="70"/>
        <end position="81"/>
    </location>
</feature>
<evidence type="ECO:0000313" key="7">
    <source>
        <dbReference type="Proteomes" id="UP001562354"/>
    </source>
</evidence>
<feature type="compositionally biased region" description="Acidic residues" evidence="5">
    <location>
        <begin position="543"/>
        <end position="561"/>
    </location>
</feature>
<evidence type="ECO:0000313" key="6">
    <source>
        <dbReference type="EMBL" id="KAL1305667.1"/>
    </source>
</evidence>
<dbReference type="InterPro" id="IPR044285">
    <property type="entry name" value="PWP1"/>
</dbReference>
<proteinExistence type="predicted"/>
<dbReference type="PRINTS" id="PR00320">
    <property type="entry name" value="GPROTEINBRPT"/>
</dbReference>
<dbReference type="GeneID" id="95980959"/>
<keyword evidence="3" id="KW-0677">Repeat</keyword>
<evidence type="ECO:0008006" key="8">
    <source>
        <dbReference type="Google" id="ProtNLM"/>
    </source>
</evidence>
<feature type="region of interest" description="Disordered" evidence="5">
    <location>
        <begin position="51"/>
        <end position="91"/>
    </location>
</feature>